<dbReference type="Pfam" id="PF11974">
    <property type="entry name" value="bMG3"/>
    <property type="match status" value="1"/>
</dbReference>
<dbReference type="PANTHER" id="PTHR40094">
    <property type="entry name" value="ALPHA-2-MACROGLOBULIN HOMOLOG"/>
    <property type="match status" value="1"/>
</dbReference>
<evidence type="ECO:0000313" key="4">
    <source>
        <dbReference type="EMBL" id="UOF00130.1"/>
    </source>
</evidence>
<dbReference type="InterPro" id="IPR021868">
    <property type="entry name" value="Alpha_2_Macroglob_MG3"/>
</dbReference>
<dbReference type="InterPro" id="IPR011625">
    <property type="entry name" value="A2M_N_BRD"/>
</dbReference>
<reference evidence="4" key="1">
    <citation type="submission" date="2022-03" db="EMBL/GenBank/DDBJ databases">
        <title>Genome Identification and Characterization of new species Bdellovibrio reynosense LBG001 sp. nov. from a Mexico soil sample.</title>
        <authorList>
            <person name="Camilli A."/>
            <person name="Ajao Y."/>
            <person name="Guo X."/>
        </authorList>
    </citation>
    <scope>NUCLEOTIDE SEQUENCE</scope>
    <source>
        <strain evidence="4">LBG001</strain>
    </source>
</reference>
<feature type="domain" description="Alpha-2-macroglobulin" evidence="3">
    <location>
        <begin position="1168"/>
        <end position="1258"/>
    </location>
</feature>
<protein>
    <submittedName>
        <fullName evidence="4">MG2 domain-containing protein</fullName>
    </submittedName>
</protein>
<dbReference type="Gene3D" id="2.60.40.1930">
    <property type="match status" value="1"/>
</dbReference>
<keyword evidence="5" id="KW-1185">Reference proteome</keyword>
<dbReference type="SMART" id="SM01360">
    <property type="entry name" value="A2M"/>
    <property type="match status" value="1"/>
</dbReference>
<dbReference type="Pfam" id="PF01835">
    <property type="entry name" value="MG2"/>
    <property type="match status" value="1"/>
</dbReference>
<dbReference type="Pfam" id="PF17973">
    <property type="entry name" value="bMG10"/>
    <property type="match status" value="1"/>
</dbReference>
<evidence type="ECO:0000313" key="5">
    <source>
        <dbReference type="Proteomes" id="UP000830116"/>
    </source>
</evidence>
<evidence type="ECO:0000259" key="3">
    <source>
        <dbReference type="SMART" id="SM01360"/>
    </source>
</evidence>
<gene>
    <name evidence="4" type="ORF">MNR06_10495</name>
</gene>
<evidence type="ECO:0000259" key="2">
    <source>
        <dbReference type="SMART" id="SM01359"/>
    </source>
</evidence>
<dbReference type="RefSeq" id="WP_243535797.1">
    <property type="nucleotide sequence ID" value="NZ_CP093442.1"/>
</dbReference>
<dbReference type="SMART" id="SM01359">
    <property type="entry name" value="A2M_N_2"/>
    <property type="match status" value="1"/>
</dbReference>
<dbReference type="InterPro" id="IPR002890">
    <property type="entry name" value="MG2"/>
</dbReference>
<dbReference type="EMBL" id="CP093442">
    <property type="protein sequence ID" value="UOF00130.1"/>
    <property type="molecule type" value="Genomic_DNA"/>
</dbReference>
<dbReference type="Proteomes" id="UP000830116">
    <property type="component" value="Chromosome"/>
</dbReference>
<comment type="similarity">
    <text evidence="1">Belongs to the protease inhibitor I39 (alpha-2-macroglobulin) family. Bacterial alpha-2-macroglobulin subfamily.</text>
</comment>
<feature type="domain" description="Alpha-2-macroglobulin bait region" evidence="2">
    <location>
        <begin position="956"/>
        <end position="1110"/>
    </location>
</feature>
<dbReference type="Pfam" id="PF07703">
    <property type="entry name" value="A2M_BRD"/>
    <property type="match status" value="1"/>
</dbReference>
<proteinExistence type="inferred from homology"/>
<organism evidence="4 5">
    <name type="scientific">Bdellovibrio reynosensis</name>
    <dbReference type="NCBI Taxonomy" id="2835041"/>
    <lineage>
        <taxon>Bacteria</taxon>
        <taxon>Pseudomonadati</taxon>
        <taxon>Bdellovibrionota</taxon>
        <taxon>Bdellovibrionia</taxon>
        <taxon>Bdellovibrionales</taxon>
        <taxon>Pseudobdellovibrionaceae</taxon>
        <taxon>Bdellovibrio</taxon>
    </lineage>
</organism>
<dbReference type="InterPro" id="IPR001599">
    <property type="entry name" value="Macroglobln_a2"/>
</dbReference>
<dbReference type="InterPro" id="IPR051802">
    <property type="entry name" value="YfhM-like"/>
</dbReference>
<accession>A0ABY4CD55</accession>
<dbReference type="InterPro" id="IPR041246">
    <property type="entry name" value="Bact_MG10"/>
</dbReference>
<name>A0ABY4CD55_9BACT</name>
<evidence type="ECO:0000256" key="1">
    <source>
        <dbReference type="ARBA" id="ARBA00010556"/>
    </source>
</evidence>
<dbReference type="Pfam" id="PF00207">
    <property type="entry name" value="A2M"/>
    <property type="match status" value="1"/>
</dbReference>
<sequence>MLHFLGLLFIAPLFAQEKIQVRNFSPQGYVKSVEQVRIEFAQPMVQFGDLQLAAPAQSECFKKGQGRWLDTKNWVFDFTDALPGGLLCSVKVAGQTYQFNTGGPSVKDTFPRQYRAVETDQSFILMVDAAAKEDSIKDNVYFVIEGLGDKIPVEVIDGREKEKIVEAAKEEFKYDSEALVGETVVVKAKRTFPAGGRVSLVWGKGVQAQSGAASPKDETFEFEVAEAFKAEFSCQREAVGKPCIPLLDMSFQFNSSVALTEAQKIYLQASDGKKFPAQISPDEVKVSYLTFKGPFAANSSYVLHIPGKLKDEDGRALTNQNQFPLKVKTGVNPPLLKFAANFGVVEAGPEAALAVTLRRVEKSLINKFTGVTGKFDASKFKNIVKILNEVQRSPDSSVRSEILKTAKAQSIVIQKPLNPSETEVVGIPLKQNGFYFLEVQSPVLGTALLDEKKPYFVRTTALVSSMAVHLKYSENEAWVWVTKLKTAEVVPNSTVRIFDVNGSEVLKGTTNSQGLAYFRFKQPLKDWKRKDDAYYYDGFFAVAEKENDFSFAHSSWTQGIETWRYQLGYAESTDKYIAHGILDRTLFKPEETLSAKLVLRRSDRAQLQIPSSKEYPGTINISHDSGLQSFKQPLKWNEKNGTAVFSFQLPAGAKMGRWSLSLQKDKNESIPVGGFSVESFRVPLIQISLLSQKPLFVLDKSVPLEVTGKYFAGGPASDLKAKLRWSVEPSYFEPESDDYVEYSFANGVVKEGLFRTGEDESARYIVQSGTQELKLSDTGSAKVNLKDLKYGSSPQRLRSEIEYKDPNGEIQNVIRSFMMWPSSVVLGIKAKSWWTRPDNVEFGIVAMDLQQKPLAKQKVAVDLFTSRYYSHRKRLVGGFYAFEDFREFKKVGELCEGETDSKGVFNCVGKSKVAGSVIAVVRSKDKEGRDSYANVNHWIIKEGSPQWFGSDDHDRADLIPFKKSYEAGEVAEFQLRTPFAKSKVLVTIEREGVLHTQIVDVKGDKPVIKVPIKAEYAPNVVVSAFAIRERIDEPLPTALVDLGKPALKLGMAAIKVGTKDNTLSVQVQTDKKAYKVREKVSVTISVKDSLNKPATGEVAVVAVDEGLLELRDNQSWDLLTAMMKPRPHQVTTASGQTLVIGKRHFGLKALPIGGDGGGALRRELFDTLLYWNPQVKLDKNGQVQVVVPLNDSTTSFRFVAVALDGADKFGHGFTSIQSSQDIMIVPGLGGIARLGDVFKAGFAVRNNTAQIHSINLKLKVNGAETSYPAQKVDLKSGESKEIFWEIKVNTNRLEYVVSAVGTNGKTLDEVKKVQKVLPVYIPRVLQTQMGLWPEFTSLNIEEPAKAVTGQSSVLVELQNSIGLSKESQKDFWKNYPYTCLEQQVSKSVSLADKKLWQKIEDKLSTYIDANGLLRYFPNDQTMGSVALTSYILAISHEAGFKLSQENETRLLDGISAYAQGRTREEVKAVSLDEPLKKVSAFEVLSRYGKLKPDLLTSINEQLGQWPLYTLIEWYQIHLREKSIQNRGKKLNDITQQIRSRLIVTSKKVQIKNDKREAMAWLMRDSQSALLRLILAADLEQWKTDLPRLYTAALSEQKQGAWLLTTSNAWGVLANKRFQTAFAKEKVEGAVIVQLGSETKTHAWTEPMGTFELPLKEKKSNLVLAQKGPGAPWITVSMKAAVPISEKVFAGLQLEKTITAIEQKRPGSWSIGDVAQVKIKVKSATTHPWLVLEDPIPAGASVLTSSLASAVERMETGVRFYEEWFSGEQVYEYTLRFNQSGMYQLPATHAEVMYSPDIFADLPETTWTVSE</sequence>
<dbReference type="PANTHER" id="PTHR40094:SF1">
    <property type="entry name" value="UBIQUITIN DOMAIN-CONTAINING PROTEIN"/>
    <property type="match status" value="1"/>
</dbReference>